<keyword evidence="7" id="KW-0418">Kinase</keyword>
<evidence type="ECO:0000313" key="14">
    <source>
        <dbReference type="Proteomes" id="UP000009131"/>
    </source>
</evidence>
<dbReference type="GO" id="GO:0010389">
    <property type="term" value="P:regulation of G2/M transition of mitotic cell cycle"/>
    <property type="evidence" value="ECO:0007669"/>
    <property type="project" value="TreeGrafter"/>
</dbReference>
<protein>
    <recommendedName>
        <fullName evidence="9">Cyclin-dependent kinase 1</fullName>
        <ecNumber evidence="2">2.7.11.22</ecNumber>
    </recommendedName>
</protein>
<comment type="catalytic activity">
    <reaction evidence="10">
        <text>L-threonyl-[protein] + ATP = O-phospho-L-threonyl-[protein] + ADP + H(+)</text>
        <dbReference type="Rhea" id="RHEA:46608"/>
        <dbReference type="Rhea" id="RHEA-COMP:11060"/>
        <dbReference type="Rhea" id="RHEA-COMP:11605"/>
        <dbReference type="ChEBI" id="CHEBI:15378"/>
        <dbReference type="ChEBI" id="CHEBI:30013"/>
        <dbReference type="ChEBI" id="CHEBI:30616"/>
        <dbReference type="ChEBI" id="CHEBI:61977"/>
        <dbReference type="ChEBI" id="CHEBI:456216"/>
        <dbReference type="EC" id="2.7.11.22"/>
    </reaction>
</comment>
<evidence type="ECO:0000256" key="2">
    <source>
        <dbReference type="ARBA" id="ARBA00012425"/>
    </source>
</evidence>
<name>G7DXB7_MIXOS</name>
<dbReference type="FunFam" id="1.10.510.10:FF:000281">
    <property type="entry name" value="Cyclin-dependent kinase 2"/>
    <property type="match status" value="1"/>
</dbReference>
<organism evidence="13 14">
    <name type="scientific">Mixia osmundae (strain CBS 9802 / IAM 14324 / JCM 22182 / KY 12970)</name>
    <dbReference type="NCBI Taxonomy" id="764103"/>
    <lineage>
        <taxon>Eukaryota</taxon>
        <taxon>Fungi</taxon>
        <taxon>Dikarya</taxon>
        <taxon>Basidiomycota</taxon>
        <taxon>Pucciniomycotina</taxon>
        <taxon>Mixiomycetes</taxon>
        <taxon>Mixiales</taxon>
        <taxon>Mixiaceae</taxon>
        <taxon>Mixia</taxon>
    </lineage>
</organism>
<dbReference type="EMBL" id="BABT02000061">
    <property type="protein sequence ID" value="GAA95227.1"/>
    <property type="molecule type" value="Genomic_DNA"/>
</dbReference>
<feature type="domain" description="Protein kinase" evidence="12">
    <location>
        <begin position="157"/>
        <end position="440"/>
    </location>
</feature>
<evidence type="ECO:0000313" key="13">
    <source>
        <dbReference type="EMBL" id="GAA95227.1"/>
    </source>
</evidence>
<gene>
    <name evidence="13" type="primary">Mo01883</name>
    <name evidence="13" type="ORF">E5Q_01883</name>
</gene>
<evidence type="ECO:0000256" key="4">
    <source>
        <dbReference type="ARBA" id="ARBA00022553"/>
    </source>
</evidence>
<dbReference type="GO" id="GO:0000307">
    <property type="term" value="C:cyclin-dependent protein kinase holoenzyme complex"/>
    <property type="evidence" value="ECO:0007669"/>
    <property type="project" value="TreeGrafter"/>
</dbReference>
<comment type="similarity">
    <text evidence="1">Belongs to the protein kinase superfamily. CMGC Ser/Thr protein kinase family. CDC2/CDKX subfamily.</text>
</comment>
<keyword evidence="14" id="KW-1185">Reference proteome</keyword>
<evidence type="ECO:0000256" key="7">
    <source>
        <dbReference type="ARBA" id="ARBA00022777"/>
    </source>
</evidence>
<evidence type="ECO:0000256" key="9">
    <source>
        <dbReference type="ARBA" id="ARBA00039266"/>
    </source>
</evidence>
<dbReference type="GO" id="GO:0010468">
    <property type="term" value="P:regulation of gene expression"/>
    <property type="evidence" value="ECO:0007669"/>
    <property type="project" value="TreeGrafter"/>
</dbReference>
<dbReference type="OrthoDB" id="1732493at2759"/>
<dbReference type="GO" id="GO:0000082">
    <property type="term" value="P:G1/S transition of mitotic cell cycle"/>
    <property type="evidence" value="ECO:0007669"/>
    <property type="project" value="TreeGrafter"/>
</dbReference>
<dbReference type="GO" id="GO:0005634">
    <property type="term" value="C:nucleus"/>
    <property type="evidence" value="ECO:0007669"/>
    <property type="project" value="TreeGrafter"/>
</dbReference>
<dbReference type="FunFam" id="3.30.200.20:FF:000927">
    <property type="entry name" value="Cyclin-dependent kinase 2"/>
    <property type="match status" value="1"/>
</dbReference>
<dbReference type="eggNOG" id="KOG0594">
    <property type="taxonomic scope" value="Eukaryota"/>
</dbReference>
<dbReference type="InterPro" id="IPR050108">
    <property type="entry name" value="CDK"/>
</dbReference>
<reference evidence="13 14" key="1">
    <citation type="journal article" date="2011" name="J. Gen. Appl. Microbiol.">
        <title>Draft genome sequencing of the enigmatic basidiomycete Mixia osmundae.</title>
        <authorList>
            <person name="Nishida H."/>
            <person name="Nagatsuka Y."/>
            <person name="Sugiyama J."/>
        </authorList>
    </citation>
    <scope>NUCLEOTIDE SEQUENCE [LARGE SCALE GENOMIC DNA]</scope>
    <source>
        <strain evidence="14">CBS 9802 / IAM 14324 / JCM 22182 / KY 12970</strain>
    </source>
</reference>
<dbReference type="SMART" id="SM00220">
    <property type="entry name" value="S_TKc"/>
    <property type="match status" value="1"/>
</dbReference>
<dbReference type="GO" id="GO:0005737">
    <property type="term" value="C:cytoplasm"/>
    <property type="evidence" value="ECO:0007669"/>
    <property type="project" value="TreeGrafter"/>
</dbReference>
<dbReference type="Gene3D" id="3.30.200.20">
    <property type="entry name" value="Phosphorylase Kinase, domain 1"/>
    <property type="match status" value="1"/>
</dbReference>
<dbReference type="Proteomes" id="UP000009131">
    <property type="component" value="Unassembled WGS sequence"/>
</dbReference>
<dbReference type="FunCoup" id="G7DXB7">
    <property type="interactions" value="599"/>
</dbReference>
<keyword evidence="5" id="KW-0808">Transferase</keyword>
<sequence length="452" mass="50905">MHGLDDVISILRAPRLYTLALGHEDAVMQCAAAIMTALDGSRLPLLRRLLICGNPTSLGASWRAATEVLEQRDILTWRYLDSDHDDDITPLPMDVYDVTEAVEGRNWVPRESDDEQGSVLGAHEFAHSLSRRHSGQVYSIGELHLGARASGRDGFVGKIHKIRKEGTYGVVYRAKHNETGEIVALKKIRLSEEDEGVPSTAIREISLLKEMKDPNIVRLLDIDHRDLKLYLVFEFLDMDLKKYMDTIGDGDGMGPDIVQNFSYQLLRGVHYLHAHRILHRDLKPQNLLIDKEGNLKLADFGLARAFGIPLRTYTHEIVTLWYRSPEVLLGSRHYSTGVDQWSVGCIMAEMIQRGPLFPGDSEIDLIFRVARLLGTPNEQVWPGVSTLPDFKSTFPQWKPKVLRDQITNSTAESADLIQKMLMYDPAKRISAKAALQHPYFSAEGSSTQSQKL</sequence>
<dbReference type="Gene3D" id="1.10.510.10">
    <property type="entry name" value="Transferase(Phosphotransferase) domain 1"/>
    <property type="match status" value="1"/>
</dbReference>
<comment type="catalytic activity">
    <reaction evidence="11">
        <text>L-seryl-[protein] + ATP = O-phospho-L-seryl-[protein] + ADP + H(+)</text>
        <dbReference type="Rhea" id="RHEA:17989"/>
        <dbReference type="Rhea" id="RHEA-COMP:9863"/>
        <dbReference type="Rhea" id="RHEA-COMP:11604"/>
        <dbReference type="ChEBI" id="CHEBI:15378"/>
        <dbReference type="ChEBI" id="CHEBI:29999"/>
        <dbReference type="ChEBI" id="CHEBI:30616"/>
        <dbReference type="ChEBI" id="CHEBI:83421"/>
        <dbReference type="ChEBI" id="CHEBI:456216"/>
        <dbReference type="EC" id="2.7.11.22"/>
    </reaction>
</comment>
<dbReference type="HOGENOM" id="CLU_000288_181_6_1"/>
<evidence type="ECO:0000256" key="6">
    <source>
        <dbReference type="ARBA" id="ARBA00022741"/>
    </source>
</evidence>
<dbReference type="STRING" id="764103.G7DXB7"/>
<dbReference type="PROSITE" id="PS00108">
    <property type="entry name" value="PROTEIN_KINASE_ST"/>
    <property type="match status" value="1"/>
</dbReference>
<accession>G7DXB7</accession>
<evidence type="ECO:0000259" key="12">
    <source>
        <dbReference type="PROSITE" id="PS50011"/>
    </source>
</evidence>
<proteinExistence type="inferred from homology"/>
<evidence type="ECO:0000256" key="5">
    <source>
        <dbReference type="ARBA" id="ARBA00022679"/>
    </source>
</evidence>
<dbReference type="OMA" id="PDETKWP"/>
<dbReference type="PANTHER" id="PTHR24056">
    <property type="entry name" value="CELL DIVISION PROTEIN KINASE"/>
    <property type="match status" value="1"/>
</dbReference>
<keyword evidence="6" id="KW-0547">Nucleotide-binding</keyword>
<dbReference type="GO" id="GO:0004693">
    <property type="term" value="F:cyclin-dependent protein serine/threonine kinase activity"/>
    <property type="evidence" value="ECO:0007669"/>
    <property type="project" value="UniProtKB-EC"/>
</dbReference>
<keyword evidence="8" id="KW-0067">ATP-binding</keyword>
<dbReference type="CDD" id="cd07835">
    <property type="entry name" value="STKc_CDK1_CdkB_like"/>
    <property type="match status" value="1"/>
</dbReference>
<evidence type="ECO:0000256" key="8">
    <source>
        <dbReference type="ARBA" id="ARBA00022840"/>
    </source>
</evidence>
<keyword evidence="3" id="KW-0723">Serine/threonine-protein kinase</keyword>
<dbReference type="GO" id="GO:0007165">
    <property type="term" value="P:signal transduction"/>
    <property type="evidence" value="ECO:0007669"/>
    <property type="project" value="TreeGrafter"/>
</dbReference>
<dbReference type="InterPro" id="IPR008271">
    <property type="entry name" value="Ser/Thr_kinase_AS"/>
</dbReference>
<dbReference type="GO" id="GO:0005524">
    <property type="term" value="F:ATP binding"/>
    <property type="evidence" value="ECO:0007669"/>
    <property type="project" value="UniProtKB-KW"/>
</dbReference>
<evidence type="ECO:0000256" key="1">
    <source>
        <dbReference type="ARBA" id="ARBA00006485"/>
    </source>
</evidence>
<reference evidence="13 14" key="2">
    <citation type="journal article" date="2012" name="Open Biol.">
        <title>Characteristics of nucleosomes and linker DNA regions on the genome of the basidiomycete Mixia osmundae revealed by mono- and dinucleosome mapping.</title>
        <authorList>
            <person name="Nishida H."/>
            <person name="Kondo S."/>
            <person name="Matsumoto T."/>
            <person name="Suzuki Y."/>
            <person name="Yoshikawa H."/>
            <person name="Taylor T.D."/>
            <person name="Sugiyama J."/>
        </authorList>
    </citation>
    <scope>NUCLEOTIDE SEQUENCE [LARGE SCALE GENOMIC DNA]</scope>
    <source>
        <strain evidence="14">CBS 9802 / IAM 14324 / JCM 22182 / KY 12970</strain>
    </source>
</reference>
<dbReference type="Pfam" id="PF00069">
    <property type="entry name" value="Pkinase"/>
    <property type="match status" value="1"/>
</dbReference>
<dbReference type="EC" id="2.7.11.22" evidence="2"/>
<dbReference type="InterPro" id="IPR000719">
    <property type="entry name" value="Prot_kinase_dom"/>
</dbReference>
<keyword evidence="4" id="KW-0597">Phosphoprotein</keyword>
<dbReference type="GO" id="GO:0030332">
    <property type="term" value="F:cyclin binding"/>
    <property type="evidence" value="ECO:0007669"/>
    <property type="project" value="TreeGrafter"/>
</dbReference>
<dbReference type="InParanoid" id="G7DXB7"/>
<dbReference type="PANTHER" id="PTHR24056:SF254">
    <property type="entry name" value="CYCLIN-DEPENDENT KINASE 2"/>
    <property type="match status" value="1"/>
</dbReference>
<dbReference type="AlphaFoldDB" id="G7DXB7"/>
<evidence type="ECO:0000256" key="10">
    <source>
        <dbReference type="ARBA" id="ARBA00047811"/>
    </source>
</evidence>
<dbReference type="SUPFAM" id="SSF56112">
    <property type="entry name" value="Protein kinase-like (PK-like)"/>
    <property type="match status" value="1"/>
</dbReference>
<dbReference type="InterPro" id="IPR011009">
    <property type="entry name" value="Kinase-like_dom_sf"/>
</dbReference>
<dbReference type="PROSITE" id="PS50011">
    <property type="entry name" value="PROTEIN_KINASE_DOM"/>
    <property type="match status" value="1"/>
</dbReference>
<dbReference type="RefSeq" id="XP_014569903.1">
    <property type="nucleotide sequence ID" value="XM_014714417.1"/>
</dbReference>
<evidence type="ECO:0000256" key="3">
    <source>
        <dbReference type="ARBA" id="ARBA00022527"/>
    </source>
</evidence>
<evidence type="ECO:0000256" key="11">
    <source>
        <dbReference type="ARBA" id="ARBA00048367"/>
    </source>
</evidence>
<comment type="caution">
    <text evidence="13">The sequence shown here is derived from an EMBL/GenBank/DDBJ whole genome shotgun (WGS) entry which is preliminary data.</text>
</comment>